<name>A0A0H5R975_9EUKA</name>
<accession>A0A0H5R975</accession>
<feature type="non-terminal residue" evidence="1">
    <location>
        <position position="1"/>
    </location>
</feature>
<protein>
    <submittedName>
        <fullName evidence="1">Uncharacterized protein</fullName>
    </submittedName>
</protein>
<reference evidence="1" key="1">
    <citation type="submission" date="2015-04" db="EMBL/GenBank/DDBJ databases">
        <title>The genome sequence of the plant pathogenic Rhizarian Plasmodiophora brassicae reveals insights in its biotrophic life cycle and the origin of chitin synthesis.</title>
        <authorList>
            <person name="Schwelm A."/>
            <person name="Fogelqvist J."/>
            <person name="Knaust A."/>
            <person name="Julke S."/>
            <person name="Lilja T."/>
            <person name="Dhandapani V."/>
            <person name="Bonilla-Rosso G."/>
            <person name="Karlsson M."/>
            <person name="Shevchenko A."/>
            <person name="Choi S.R."/>
            <person name="Kim H.G."/>
            <person name="Park J.Y."/>
            <person name="Lim Y.P."/>
            <person name="Ludwig-Muller J."/>
            <person name="Dixelius C."/>
        </authorList>
    </citation>
    <scope>NUCLEOTIDE SEQUENCE</scope>
    <source>
        <tissue evidence="1">Potato root galls</tissue>
    </source>
</reference>
<organism evidence="1">
    <name type="scientific">Spongospora subterranea</name>
    <dbReference type="NCBI Taxonomy" id="70186"/>
    <lineage>
        <taxon>Eukaryota</taxon>
        <taxon>Sar</taxon>
        <taxon>Rhizaria</taxon>
        <taxon>Endomyxa</taxon>
        <taxon>Phytomyxea</taxon>
        <taxon>Plasmodiophorida</taxon>
        <taxon>Plasmodiophoridae</taxon>
        <taxon>Spongospora</taxon>
    </lineage>
</organism>
<sequence length="100" mass="11383">AKIPLIYYFVTCVKTLLERFGKRKMNSETSEVSQTAFAWKTCSVGNPEVKCRLTIEMEKNTWRSRQMRHDQARIDVPGTDLLVRATLSTDIGHSVPLQGP</sequence>
<dbReference type="AlphaFoldDB" id="A0A0H5R975"/>
<evidence type="ECO:0000313" key="1">
    <source>
        <dbReference type="EMBL" id="CRZ10680.1"/>
    </source>
</evidence>
<dbReference type="EMBL" id="HACM01010238">
    <property type="protein sequence ID" value="CRZ10680.1"/>
    <property type="molecule type" value="Transcribed_RNA"/>
</dbReference>
<proteinExistence type="predicted"/>